<dbReference type="SMR" id="A0A1G4KMP6"/>
<evidence type="ECO:0000313" key="8">
    <source>
        <dbReference type="EMBL" id="SCV05699.1"/>
    </source>
</evidence>
<dbReference type="Pfam" id="PF00096">
    <property type="entry name" value="zf-C2H2"/>
    <property type="match status" value="2"/>
</dbReference>
<feature type="compositionally biased region" description="Low complexity" evidence="6">
    <location>
        <begin position="529"/>
        <end position="541"/>
    </location>
</feature>
<evidence type="ECO:0000256" key="1">
    <source>
        <dbReference type="ARBA" id="ARBA00022723"/>
    </source>
</evidence>
<evidence type="ECO:0000256" key="4">
    <source>
        <dbReference type="ARBA" id="ARBA00022833"/>
    </source>
</evidence>
<feature type="region of interest" description="Disordered" evidence="6">
    <location>
        <begin position="84"/>
        <end position="121"/>
    </location>
</feature>
<dbReference type="PROSITE" id="PS00028">
    <property type="entry name" value="ZINC_FINGER_C2H2_1"/>
    <property type="match status" value="2"/>
</dbReference>
<evidence type="ECO:0000259" key="7">
    <source>
        <dbReference type="PROSITE" id="PS50157"/>
    </source>
</evidence>
<feature type="region of interest" description="Disordered" evidence="6">
    <location>
        <begin position="330"/>
        <end position="358"/>
    </location>
</feature>
<evidence type="ECO:0000313" key="9">
    <source>
        <dbReference type="Proteomes" id="UP000189911"/>
    </source>
</evidence>
<dbReference type="FunFam" id="3.30.160.60:FF:000065">
    <property type="entry name" value="B-cell CLL/lymphoma 6, member B"/>
    <property type="match status" value="1"/>
</dbReference>
<dbReference type="PROSITE" id="PS50157">
    <property type="entry name" value="ZINC_FINGER_C2H2_2"/>
    <property type="match status" value="2"/>
</dbReference>
<gene>
    <name evidence="8" type="ORF">LANO_0H13234G</name>
</gene>
<feature type="compositionally biased region" description="Low complexity" evidence="6">
    <location>
        <begin position="33"/>
        <end position="45"/>
    </location>
</feature>
<dbReference type="SUPFAM" id="SSF57667">
    <property type="entry name" value="beta-beta-alpha zinc fingers"/>
    <property type="match status" value="1"/>
</dbReference>
<dbReference type="SMART" id="SM00355">
    <property type="entry name" value="ZnF_C2H2"/>
    <property type="match status" value="2"/>
</dbReference>
<dbReference type="GO" id="GO:0005634">
    <property type="term" value="C:nucleus"/>
    <property type="evidence" value="ECO:0007669"/>
    <property type="project" value="UniProtKB-ARBA"/>
</dbReference>
<feature type="region of interest" description="Disordered" evidence="6">
    <location>
        <begin position="257"/>
        <end position="295"/>
    </location>
</feature>
<dbReference type="PANTHER" id="PTHR19818:SF139">
    <property type="entry name" value="PAIR-RULE PROTEIN ODD-PAIRED"/>
    <property type="match status" value="1"/>
</dbReference>
<reference evidence="9" key="1">
    <citation type="submission" date="2016-03" db="EMBL/GenBank/DDBJ databases">
        <authorList>
            <person name="Devillers Hugo."/>
        </authorList>
    </citation>
    <scope>NUCLEOTIDE SEQUENCE [LARGE SCALE GENOMIC DNA]</scope>
</reference>
<feature type="region of interest" description="Disordered" evidence="6">
    <location>
        <begin position="391"/>
        <end position="449"/>
    </location>
</feature>
<dbReference type="Gene3D" id="3.30.160.60">
    <property type="entry name" value="Classic Zinc Finger"/>
    <property type="match status" value="2"/>
</dbReference>
<feature type="domain" description="C2H2-type" evidence="7">
    <location>
        <begin position="578"/>
        <end position="605"/>
    </location>
</feature>
<dbReference type="GO" id="GO:0000981">
    <property type="term" value="F:DNA-binding transcription factor activity, RNA polymerase II-specific"/>
    <property type="evidence" value="ECO:0007669"/>
    <property type="project" value="TreeGrafter"/>
</dbReference>
<keyword evidence="1" id="KW-0479">Metal-binding</keyword>
<feature type="domain" description="C2H2-type" evidence="7">
    <location>
        <begin position="549"/>
        <end position="577"/>
    </location>
</feature>
<dbReference type="InterPro" id="IPR036236">
    <property type="entry name" value="Znf_C2H2_sf"/>
</dbReference>
<dbReference type="OrthoDB" id="654211at2759"/>
<dbReference type="InterPro" id="IPR050329">
    <property type="entry name" value="GLI_C2H2-zinc-finger"/>
</dbReference>
<keyword evidence="2" id="KW-0677">Repeat</keyword>
<keyword evidence="4" id="KW-0862">Zinc</keyword>
<dbReference type="InterPro" id="IPR013087">
    <property type="entry name" value="Znf_C2H2_type"/>
</dbReference>
<sequence length="606" mass="66930">MTQQDFQQNLALYSNNSLDIRSESGLGSSTGMATAAAEHSAPASTGNTPNSFRKAQGQKQASPTAVTDLLAMLDDHVALHAQLQSTDSSDSNLPMDPRVMAQSQSHSQSNSVSNSSGLSPQRILKDSTHFAPEDDPLAILSRSLDNNGSLNFRALDPTNIPNLPISLPQHTQQQQQPCIDPNLLSNAGSHFVDSGFPIDRISPDNFQDDDTNSIFDDFTFQRRPSELTSTRTATHPELHTRNSISYNTDFWNLPSSTSNQRPNYKSHRSFGGVLPSSTTTVRPASTGKRSESLRPLSLSSSPFKIDNELTKLLDDYNLSYSIQKPVKKRTGSFNTINNPRRSSVSEPQNRVQKQRASMSLVDGNNQDLIAKLYGDVKAPRPRLTSLSWENAIISDDEDEDEDEEEDDIRGPGSAQIIDTSSNAGVVDDEEEGEKITREHSSQGASTDFLSHNLNPNLSVQDATFVQPNLLVNSQDHILDAAALSSRSAGSSNFNPLHMPLTASTSPSSYNSNYNTNSQSSSKPRKRQSFSKPPQNSKSSSPLEEDEKPFKCQECPKAFRRSEHLKRHIRSVHSSERPFHCCYCDKKFSRSDNLSQHLKTHKKHGDF</sequence>
<dbReference type="FunFam" id="3.30.160.60:FF:000110">
    <property type="entry name" value="Zinc finger protein-like"/>
    <property type="match status" value="1"/>
</dbReference>
<evidence type="ECO:0000256" key="5">
    <source>
        <dbReference type="PROSITE-ProRule" id="PRU00042"/>
    </source>
</evidence>
<feature type="compositionally biased region" description="Polar residues" evidence="6">
    <location>
        <begin position="46"/>
        <end position="63"/>
    </location>
</feature>
<feature type="region of interest" description="Disordered" evidence="6">
    <location>
        <begin position="24"/>
        <end position="63"/>
    </location>
</feature>
<protein>
    <submittedName>
        <fullName evidence="8">LANO_0H13234g1_1</fullName>
    </submittedName>
</protein>
<proteinExistence type="predicted"/>
<feature type="compositionally biased region" description="Acidic residues" evidence="6">
    <location>
        <begin position="394"/>
        <end position="407"/>
    </location>
</feature>
<dbReference type="GO" id="GO:0045944">
    <property type="term" value="P:positive regulation of transcription by RNA polymerase II"/>
    <property type="evidence" value="ECO:0007669"/>
    <property type="project" value="UniProtKB-ARBA"/>
</dbReference>
<feature type="compositionally biased region" description="Low complexity" evidence="6">
    <location>
        <begin position="102"/>
        <end position="121"/>
    </location>
</feature>
<feature type="region of interest" description="Disordered" evidence="6">
    <location>
        <begin position="494"/>
        <end position="548"/>
    </location>
</feature>
<feature type="compositionally biased region" description="Low complexity" evidence="6">
    <location>
        <begin position="503"/>
        <end position="521"/>
    </location>
</feature>
<feature type="compositionally biased region" description="Polar residues" evidence="6">
    <location>
        <begin position="331"/>
        <end position="358"/>
    </location>
</feature>
<evidence type="ECO:0000256" key="3">
    <source>
        <dbReference type="ARBA" id="ARBA00022771"/>
    </source>
</evidence>
<accession>A0A1G4KMP6</accession>
<name>A0A1G4KMP6_9SACH</name>
<evidence type="ECO:0000256" key="2">
    <source>
        <dbReference type="ARBA" id="ARBA00022737"/>
    </source>
</evidence>
<keyword evidence="3 5" id="KW-0863">Zinc-finger</keyword>
<dbReference type="PANTHER" id="PTHR19818">
    <property type="entry name" value="ZINC FINGER PROTEIN ZIC AND GLI"/>
    <property type="match status" value="1"/>
</dbReference>
<organism evidence="8 9">
    <name type="scientific">Lachancea nothofagi CBS 11611</name>
    <dbReference type="NCBI Taxonomy" id="1266666"/>
    <lineage>
        <taxon>Eukaryota</taxon>
        <taxon>Fungi</taxon>
        <taxon>Dikarya</taxon>
        <taxon>Ascomycota</taxon>
        <taxon>Saccharomycotina</taxon>
        <taxon>Saccharomycetes</taxon>
        <taxon>Saccharomycetales</taxon>
        <taxon>Saccharomycetaceae</taxon>
        <taxon>Lachancea</taxon>
    </lineage>
</organism>
<dbReference type="GO" id="GO:0008270">
    <property type="term" value="F:zinc ion binding"/>
    <property type="evidence" value="ECO:0007669"/>
    <property type="project" value="UniProtKB-KW"/>
</dbReference>
<dbReference type="Proteomes" id="UP000189911">
    <property type="component" value="Chromosome H"/>
</dbReference>
<dbReference type="EMBL" id="LT598447">
    <property type="protein sequence ID" value="SCV05699.1"/>
    <property type="molecule type" value="Genomic_DNA"/>
</dbReference>
<dbReference type="AlphaFoldDB" id="A0A1G4KMP6"/>
<dbReference type="GO" id="GO:0000978">
    <property type="term" value="F:RNA polymerase II cis-regulatory region sequence-specific DNA binding"/>
    <property type="evidence" value="ECO:0007669"/>
    <property type="project" value="TreeGrafter"/>
</dbReference>
<evidence type="ECO:0000256" key="6">
    <source>
        <dbReference type="SAM" id="MobiDB-lite"/>
    </source>
</evidence>
<keyword evidence="9" id="KW-1185">Reference proteome</keyword>